<evidence type="ECO:0000313" key="2">
    <source>
        <dbReference type="EMBL" id="CAF1269251.1"/>
    </source>
</evidence>
<evidence type="ECO:0000313" key="3">
    <source>
        <dbReference type="EMBL" id="CAF4075080.1"/>
    </source>
</evidence>
<dbReference type="AlphaFoldDB" id="A0A8S2EP34"/>
<evidence type="ECO:0000313" key="4">
    <source>
        <dbReference type="Proteomes" id="UP000677228"/>
    </source>
</evidence>
<dbReference type="InterPro" id="IPR046037">
    <property type="entry name" value="DUF5995"/>
</dbReference>
<dbReference type="Pfam" id="PF19458">
    <property type="entry name" value="DUF5995"/>
    <property type="match status" value="2"/>
</dbReference>
<name>A0A8S2EP34_9BILA</name>
<proteinExistence type="predicted"/>
<organism evidence="2 4">
    <name type="scientific">Didymodactylos carnosus</name>
    <dbReference type="NCBI Taxonomy" id="1234261"/>
    <lineage>
        <taxon>Eukaryota</taxon>
        <taxon>Metazoa</taxon>
        <taxon>Spiralia</taxon>
        <taxon>Gnathifera</taxon>
        <taxon>Rotifera</taxon>
        <taxon>Eurotatoria</taxon>
        <taxon>Bdelloidea</taxon>
        <taxon>Philodinida</taxon>
        <taxon>Philodinidae</taxon>
        <taxon>Didymodactylos</taxon>
    </lineage>
</organism>
<comment type="caution">
    <text evidence="2">The sequence shown here is derived from an EMBL/GenBank/DDBJ whole genome shotgun (WGS) entry which is preliminary data.</text>
</comment>
<evidence type="ECO:0000256" key="1">
    <source>
        <dbReference type="SAM" id="SignalP"/>
    </source>
</evidence>
<dbReference type="Proteomes" id="UP000682733">
    <property type="component" value="Unassembled WGS sequence"/>
</dbReference>
<protein>
    <submittedName>
        <fullName evidence="2">Uncharacterized protein</fullName>
    </submittedName>
</protein>
<feature type="signal peptide" evidence="1">
    <location>
        <begin position="1"/>
        <end position="17"/>
    </location>
</feature>
<dbReference type="Proteomes" id="UP000677228">
    <property type="component" value="Unassembled WGS sequence"/>
</dbReference>
<dbReference type="EMBL" id="CAJNOK010017724">
    <property type="protein sequence ID" value="CAF1269251.1"/>
    <property type="molecule type" value="Genomic_DNA"/>
</dbReference>
<reference evidence="2" key="1">
    <citation type="submission" date="2021-02" db="EMBL/GenBank/DDBJ databases">
        <authorList>
            <person name="Nowell W R."/>
        </authorList>
    </citation>
    <scope>NUCLEOTIDE SEQUENCE</scope>
</reference>
<sequence length="305" mass="34328">MLKLVCLLVLINLIVNGQFSNGDWTDIGPSTHPATVTQTSINSLNQLYVDMTQRWQVLDSQCLPSSVFALLYLYMTYNIRYYIQNQYFNDGNSLTSFTLKFASYFATAYDSYYCQTQNQYAFSQIVVQQQSINCAKPELQKPVNPVWKNVFDYQVLNKSYVVDDLGLGINAHINRELASVVYDLNYKTTDQKQDYDRVNDILQALIATATVDIGQRYDPLLSSPEFSLAYSAAIAILIGGRQNAWDNGQLYISAPPPLRKNLMLAVQTTALTAAQAFETGITTTNQQRIAYCQAHHSPINITPST</sequence>
<keyword evidence="1" id="KW-0732">Signal</keyword>
<dbReference type="EMBL" id="CAJOBA010039287">
    <property type="protein sequence ID" value="CAF4075080.1"/>
    <property type="molecule type" value="Genomic_DNA"/>
</dbReference>
<accession>A0A8S2EP34</accession>
<gene>
    <name evidence="2" type="ORF">OVA965_LOCUS27105</name>
    <name evidence="3" type="ORF">TMI583_LOCUS27853</name>
</gene>
<feature type="chain" id="PRO_5036273465" evidence="1">
    <location>
        <begin position="18"/>
        <end position="305"/>
    </location>
</feature>